<dbReference type="EMBL" id="MW343794">
    <property type="protein sequence ID" value="QQG33728.1"/>
    <property type="molecule type" value="Genomic_DNA"/>
</dbReference>
<dbReference type="KEGG" id="vg:77948238"/>
<reference evidence="1 2" key="1">
    <citation type="submission" date="2020-12" db="EMBL/GenBank/DDBJ databases">
        <authorList>
            <person name="Luo D."/>
            <person name="Li C."/>
            <person name="Zeng H."/>
        </authorList>
    </citation>
    <scope>NUCLEOTIDE SEQUENCE [LARGE SCALE GENOMIC DNA]</scope>
</reference>
<dbReference type="RefSeq" id="YP_010671976.1">
    <property type="nucleotide sequence ID" value="NC_070973.1"/>
</dbReference>
<dbReference type="GeneID" id="77948238"/>
<proteinExistence type="predicted"/>
<dbReference type="Proteomes" id="UP000595896">
    <property type="component" value="Segment"/>
</dbReference>
<keyword evidence="2" id="KW-1185">Reference proteome</keyword>
<protein>
    <submittedName>
        <fullName evidence="1">Uncharacterized protein</fullName>
    </submittedName>
</protein>
<evidence type="ECO:0000313" key="1">
    <source>
        <dbReference type="EMBL" id="QQG33728.1"/>
    </source>
</evidence>
<evidence type="ECO:0000313" key="2">
    <source>
        <dbReference type="Proteomes" id="UP000595896"/>
    </source>
</evidence>
<name>A0A7T5UFU0_9CAUD</name>
<sequence length="49" mass="5521">MVNYNVGHFDTEKMNLKEFVAYCKAQDSIHTCPTREVAELGAIIEALGY</sequence>
<accession>A0A7T5UFU0</accession>
<organism evidence="1 2">
    <name type="scientific">Cronobacter phage A24</name>
    <dbReference type="NCBI Taxonomy" id="2795745"/>
    <lineage>
        <taxon>Viruses</taxon>
        <taxon>Duplodnaviria</taxon>
        <taxon>Heunggongvirae</taxon>
        <taxon>Uroviricota</taxon>
        <taxon>Caudoviricetes</taxon>
        <taxon>Grimontviridae</taxon>
        <taxon>Crifsvirus</taxon>
        <taxon>Crifsvirus A24</taxon>
    </lineage>
</organism>